<feature type="transmembrane region" description="Helical" evidence="2">
    <location>
        <begin position="378"/>
        <end position="395"/>
    </location>
</feature>
<keyword evidence="5" id="KW-1185">Reference proteome</keyword>
<name>A0A7X3CTF0_9BACL</name>
<evidence type="ECO:0000313" key="5">
    <source>
        <dbReference type="Proteomes" id="UP000450917"/>
    </source>
</evidence>
<keyword evidence="2" id="KW-0812">Transmembrane</keyword>
<evidence type="ECO:0000259" key="3">
    <source>
        <dbReference type="PROSITE" id="PS50222"/>
    </source>
</evidence>
<organism evidence="4 5">
    <name type="scientific">Paenibacillus validus</name>
    <dbReference type="NCBI Taxonomy" id="44253"/>
    <lineage>
        <taxon>Bacteria</taxon>
        <taxon>Bacillati</taxon>
        <taxon>Bacillota</taxon>
        <taxon>Bacilli</taxon>
        <taxon>Bacillales</taxon>
        <taxon>Paenibacillaceae</taxon>
        <taxon>Paenibacillus</taxon>
    </lineage>
</organism>
<keyword evidence="2" id="KW-1133">Transmembrane helix</keyword>
<feature type="region of interest" description="Disordered" evidence="1">
    <location>
        <begin position="189"/>
        <end position="212"/>
    </location>
</feature>
<feature type="transmembrane region" description="Helical" evidence="2">
    <location>
        <begin position="313"/>
        <end position="330"/>
    </location>
</feature>
<feature type="domain" description="EF-hand" evidence="3">
    <location>
        <begin position="69"/>
        <end position="93"/>
    </location>
</feature>
<feature type="transmembrane region" description="Helical" evidence="2">
    <location>
        <begin position="281"/>
        <end position="301"/>
    </location>
</feature>
<dbReference type="GO" id="GO:0005509">
    <property type="term" value="F:calcium ion binding"/>
    <property type="evidence" value="ECO:0007669"/>
    <property type="project" value="InterPro"/>
</dbReference>
<dbReference type="InterPro" id="IPR018247">
    <property type="entry name" value="EF_Hand_1_Ca_BS"/>
</dbReference>
<evidence type="ECO:0000256" key="2">
    <source>
        <dbReference type="SAM" id="Phobius"/>
    </source>
</evidence>
<gene>
    <name evidence="4" type="ORF">GNP93_09730</name>
</gene>
<proteinExistence type="predicted"/>
<dbReference type="PROSITE" id="PS50222">
    <property type="entry name" value="EF_HAND_2"/>
    <property type="match status" value="1"/>
</dbReference>
<accession>A0A7X3CTF0</accession>
<evidence type="ECO:0000313" key="4">
    <source>
        <dbReference type="EMBL" id="MUG70959.1"/>
    </source>
</evidence>
<dbReference type="Proteomes" id="UP000450917">
    <property type="component" value="Unassembled WGS sequence"/>
</dbReference>
<keyword evidence="2" id="KW-0472">Membrane</keyword>
<dbReference type="RefSeq" id="WP_127608405.1">
    <property type="nucleotide sequence ID" value="NZ_JARTHJ010000024.1"/>
</dbReference>
<comment type="caution">
    <text evidence="4">The sequence shown here is derived from an EMBL/GenBank/DDBJ whole genome shotgun (WGS) entry which is preliminary data.</text>
</comment>
<feature type="transmembrane region" description="Helical" evidence="2">
    <location>
        <begin position="231"/>
        <end position="248"/>
    </location>
</feature>
<evidence type="ECO:0000256" key="1">
    <source>
        <dbReference type="SAM" id="MobiDB-lite"/>
    </source>
</evidence>
<feature type="transmembrane region" description="Helical" evidence="2">
    <location>
        <begin position="255"/>
        <end position="275"/>
    </location>
</feature>
<reference evidence="4 5" key="1">
    <citation type="submission" date="2019-11" db="EMBL/GenBank/DDBJ databases">
        <title>Draft genome sequences of five Paenibacillus species of dairy origin.</title>
        <authorList>
            <person name="Olajide A.M."/>
            <person name="Chen S."/>
            <person name="Lapointe G."/>
        </authorList>
    </citation>
    <scope>NUCLEOTIDE SEQUENCE [LARGE SCALE GENOMIC DNA]</scope>
    <source>
        <strain evidence="4 5">2CS3</strain>
    </source>
</reference>
<dbReference type="PROSITE" id="PS00018">
    <property type="entry name" value="EF_HAND_1"/>
    <property type="match status" value="1"/>
</dbReference>
<dbReference type="InterPro" id="IPR002048">
    <property type="entry name" value="EF_hand_dom"/>
</dbReference>
<sequence length="401" mass="43822">MMLANRYGPIYRRGLAAVVLLLAMGLGLFLPPGAEAHFTSTGYSDITVKEQELQYLLSFGEHDLMEALKLDQDGDGKLSEQELSDASESLKAFVNDGLIVTGDGKVGQAAIKQVKKTLRAKMPMVELDLVYAFPGKVERFQVQYGFFYNGTNSDHRSFATILLGGQTVTQVLNQNNAILQIQGSSQTQESGQAGAAEEKTSFKGVQPASQGSASNPWYLTLMEYVRMGMEHIWGGADHLLFVAGLIVATRNRKEVVRLITAFTVGHSVTLVLAALELASLSPILVEPLIALSIVYVAMENLNWTRKIPMNRTTLTALFGLVHGFGFAEILQGTLAGHIALPLFSFNLGVELGQLAVVAIVLPLLWVFHRSLKKAYDRWLPGASGLIGLFGVFWFIERVFSI</sequence>
<protein>
    <recommendedName>
        <fullName evidence="3">EF-hand domain-containing protein</fullName>
    </recommendedName>
</protein>
<dbReference type="InterPro" id="IPR032809">
    <property type="entry name" value="Put_HupE_UreJ"/>
</dbReference>
<feature type="transmembrane region" description="Helical" evidence="2">
    <location>
        <begin position="342"/>
        <end position="366"/>
    </location>
</feature>
<dbReference type="AlphaFoldDB" id="A0A7X3CTF0"/>
<dbReference type="EMBL" id="WNZX01000006">
    <property type="protein sequence ID" value="MUG70959.1"/>
    <property type="molecule type" value="Genomic_DNA"/>
</dbReference>
<dbReference type="Pfam" id="PF13795">
    <property type="entry name" value="HupE_UreJ_2"/>
    <property type="match status" value="1"/>
</dbReference>